<dbReference type="InterPro" id="IPR011989">
    <property type="entry name" value="ARM-like"/>
</dbReference>
<name>A0ABR2IE24_9EUKA</name>
<sequence>MEIIQALLIQCNSPQHEIRSQAEQTILKMRYENKNSFLQALFLFLQNNDHSSTYLDNLALILTYQTIPFSSSNIFNEFDPEIIKNLLVISSSFFSSEDCSLRSSAATVFSNIMLNDQTSGNEFQTLQFFHHLFTNPISPLIIHPLNIIISDYCYYCKVESNFILSILSSLSVFFQIQSPEIDCYCLEIISILIPMMGEIISNEITKLFPLILNYCQSIQTKANAFECLSLLVTHYYPFLDKFVPILTSKEFINLIISDNLINDEDTMNSYLSIWKNISKIENDYENDIQHFCIIQNSLLDLFPIILKIASSSQFEISNSDVNESSIQANQVLNNICELCIDQVKPMLQSFITQFHKSESFGERETTLSCVFFLIQYLNEKFNDDDINNYFILIMNGLNDPVPRVRKNGVYCAELFCDIYGCEKDQSIELMKNVIFKIANDEYVADDAASVVGTFFSINNFPFFEDSMIALISLSSSLELERSEIAFKSLSKYVKYSDIPKLQKLLDLLLQPLENSSIFSEFHLYKLIKLLTELIYKLKDQIDDKFDQIWRILTTGASKYPFQFVLPISSMARSCQVKFSPFLPSTLDLINNVLNTENFELGCTALKIIIKSVNLTDFIPLVASLLESLINVLRNDDFSASNKRMVIEVFDTINKEIHPLFDSIMNTVLPMIASLSLQLDDWEDFDSNFAYLRFFNGILMNDEIHKDVKLVVCNSIMHIMKLVINCPKMDIYYIDSVVDALFFSCRQFPDLMNMFYQKNSALEMTLNYCLENEDDDEYLMKIGAVIDILLS</sequence>
<dbReference type="Proteomes" id="UP001470230">
    <property type="component" value="Unassembled WGS sequence"/>
</dbReference>
<keyword evidence="4" id="KW-1185">Reference proteome</keyword>
<dbReference type="SUPFAM" id="SSF48371">
    <property type="entry name" value="ARM repeat"/>
    <property type="match status" value="1"/>
</dbReference>
<evidence type="ECO:0000313" key="3">
    <source>
        <dbReference type="EMBL" id="KAK8860938.1"/>
    </source>
</evidence>
<feature type="domain" description="Importin subunit beta-1/Transportin-1-like TPR repeats" evidence="2">
    <location>
        <begin position="525"/>
        <end position="674"/>
    </location>
</feature>
<evidence type="ECO:0000259" key="2">
    <source>
        <dbReference type="Pfam" id="PF25574"/>
    </source>
</evidence>
<dbReference type="InterPro" id="IPR058584">
    <property type="entry name" value="IMB1_TNPO1-like_TPR"/>
</dbReference>
<protein>
    <recommendedName>
        <fullName evidence="2">Importin subunit beta-1/Transportin-1-like TPR repeats domain-containing protein</fullName>
    </recommendedName>
</protein>
<dbReference type="InterPro" id="IPR016024">
    <property type="entry name" value="ARM-type_fold"/>
</dbReference>
<dbReference type="EMBL" id="JAPFFF010000018">
    <property type="protein sequence ID" value="KAK8860938.1"/>
    <property type="molecule type" value="Genomic_DNA"/>
</dbReference>
<proteinExistence type="predicted"/>
<evidence type="ECO:0000313" key="4">
    <source>
        <dbReference type="Proteomes" id="UP001470230"/>
    </source>
</evidence>
<dbReference type="Pfam" id="PF25574">
    <property type="entry name" value="TPR_IMB1"/>
    <property type="match status" value="1"/>
</dbReference>
<accession>A0ABR2IE24</accession>
<keyword evidence="1" id="KW-0677">Repeat</keyword>
<dbReference type="Gene3D" id="1.25.10.10">
    <property type="entry name" value="Leucine-rich Repeat Variant"/>
    <property type="match status" value="1"/>
</dbReference>
<organism evidence="3 4">
    <name type="scientific">Tritrichomonas musculus</name>
    <dbReference type="NCBI Taxonomy" id="1915356"/>
    <lineage>
        <taxon>Eukaryota</taxon>
        <taxon>Metamonada</taxon>
        <taxon>Parabasalia</taxon>
        <taxon>Tritrichomonadida</taxon>
        <taxon>Tritrichomonadidae</taxon>
        <taxon>Tritrichomonas</taxon>
    </lineage>
</organism>
<reference evidence="3 4" key="1">
    <citation type="submission" date="2024-04" db="EMBL/GenBank/DDBJ databases">
        <title>Tritrichomonas musculus Genome.</title>
        <authorList>
            <person name="Alves-Ferreira E."/>
            <person name="Grigg M."/>
            <person name="Lorenzi H."/>
            <person name="Galac M."/>
        </authorList>
    </citation>
    <scope>NUCLEOTIDE SEQUENCE [LARGE SCALE GENOMIC DNA]</scope>
    <source>
        <strain evidence="3 4">EAF2021</strain>
    </source>
</reference>
<comment type="caution">
    <text evidence="3">The sequence shown here is derived from an EMBL/GenBank/DDBJ whole genome shotgun (WGS) entry which is preliminary data.</text>
</comment>
<evidence type="ECO:0000256" key="1">
    <source>
        <dbReference type="ARBA" id="ARBA00022737"/>
    </source>
</evidence>
<gene>
    <name evidence="3" type="ORF">M9Y10_012630</name>
</gene>